<dbReference type="SUPFAM" id="SSF54373">
    <property type="entry name" value="FAD-linked reductases, C-terminal domain"/>
    <property type="match status" value="1"/>
</dbReference>
<evidence type="ECO:0000259" key="12">
    <source>
        <dbReference type="Pfam" id="PF01593"/>
    </source>
</evidence>
<comment type="similarity">
    <text evidence="3 11">Belongs to the protoporphyrinogen/coproporphyrinogen oxidase family. Protoporphyrinogen oxidase subfamily.</text>
</comment>
<feature type="domain" description="Amine oxidase" evidence="12">
    <location>
        <begin position="55"/>
        <end position="562"/>
    </location>
</feature>
<keyword evidence="9 11" id="KW-0627">Porphyrin biosynthesis</keyword>
<dbReference type="EC" id="1.3.3.4" evidence="4 11"/>
<dbReference type="NCBIfam" id="TIGR00562">
    <property type="entry name" value="proto_IX_ox"/>
    <property type="match status" value="1"/>
</dbReference>
<evidence type="ECO:0000256" key="6">
    <source>
        <dbReference type="ARBA" id="ARBA00022827"/>
    </source>
</evidence>
<evidence type="ECO:0000256" key="9">
    <source>
        <dbReference type="ARBA" id="ARBA00023244"/>
    </source>
</evidence>
<dbReference type="Proteomes" id="UP001365128">
    <property type="component" value="Unassembled WGS sequence"/>
</dbReference>
<keyword evidence="6 11" id="KW-0274">FAD</keyword>
<comment type="cofactor">
    <cofactor evidence="11">
        <name>FAD</name>
        <dbReference type="ChEBI" id="CHEBI:57692"/>
    </cofactor>
    <text evidence="11">Binds 1 FAD per subunit.</text>
</comment>
<dbReference type="InterPro" id="IPR004572">
    <property type="entry name" value="Protoporphyrinogen_oxidase"/>
</dbReference>
<keyword evidence="7 11" id="KW-0560">Oxidoreductase</keyword>
<comment type="function">
    <text evidence="1 11">Catalyzes the 6-electron oxidation of protoporphyrinogen-IX to form protoporphyrin-IX.</text>
</comment>
<dbReference type="PANTHER" id="PTHR42923">
    <property type="entry name" value="PROTOPORPHYRINOGEN OXIDASE"/>
    <property type="match status" value="1"/>
</dbReference>
<accession>A0ABR1MLF1</accession>
<protein>
    <recommendedName>
        <fullName evidence="4 11">Protoporphyrinogen oxidase</fullName>
        <ecNumber evidence="4 11">1.3.3.4</ecNumber>
    </recommendedName>
</protein>
<dbReference type="EMBL" id="JBBPDW010000005">
    <property type="protein sequence ID" value="KAK7552601.1"/>
    <property type="molecule type" value="Genomic_DNA"/>
</dbReference>
<evidence type="ECO:0000256" key="4">
    <source>
        <dbReference type="ARBA" id="ARBA00012867"/>
    </source>
</evidence>
<keyword evidence="8 11" id="KW-0350">Heme biosynthesis</keyword>
<organism evidence="13 14">
    <name type="scientific">Phyllosticta citricarpa</name>
    <dbReference type="NCBI Taxonomy" id="55181"/>
    <lineage>
        <taxon>Eukaryota</taxon>
        <taxon>Fungi</taxon>
        <taxon>Dikarya</taxon>
        <taxon>Ascomycota</taxon>
        <taxon>Pezizomycotina</taxon>
        <taxon>Dothideomycetes</taxon>
        <taxon>Dothideomycetes incertae sedis</taxon>
        <taxon>Botryosphaeriales</taxon>
        <taxon>Phyllostictaceae</taxon>
        <taxon>Phyllosticta</taxon>
    </lineage>
</organism>
<dbReference type="Pfam" id="PF01593">
    <property type="entry name" value="Amino_oxidase"/>
    <property type="match status" value="1"/>
</dbReference>
<dbReference type="SUPFAM" id="SSF51905">
    <property type="entry name" value="FAD/NAD(P)-binding domain"/>
    <property type="match status" value="1"/>
</dbReference>
<evidence type="ECO:0000256" key="1">
    <source>
        <dbReference type="ARBA" id="ARBA00002600"/>
    </source>
</evidence>
<evidence type="ECO:0000256" key="5">
    <source>
        <dbReference type="ARBA" id="ARBA00022630"/>
    </source>
</evidence>
<evidence type="ECO:0000256" key="8">
    <source>
        <dbReference type="ARBA" id="ARBA00023133"/>
    </source>
</evidence>
<dbReference type="InterPro" id="IPR050464">
    <property type="entry name" value="Zeta_carotene_desat/Oxidored"/>
</dbReference>
<evidence type="ECO:0000313" key="14">
    <source>
        <dbReference type="Proteomes" id="UP001365128"/>
    </source>
</evidence>
<reference evidence="13 14" key="1">
    <citation type="submission" date="2024-04" db="EMBL/GenBank/DDBJ databases">
        <title>Phyllosticta paracitricarpa is synonymous to the EU quarantine fungus P. citricarpa based on phylogenomic analyses.</title>
        <authorList>
            <consortium name="Lawrence Berkeley National Laboratory"/>
            <person name="Van Ingen-Buijs V.A."/>
            <person name="Van Westerhoven A.C."/>
            <person name="Haridas S."/>
            <person name="Skiadas P."/>
            <person name="Martin F."/>
            <person name="Groenewald J.Z."/>
            <person name="Crous P.W."/>
            <person name="Seidl M.F."/>
        </authorList>
    </citation>
    <scope>NUCLEOTIDE SEQUENCE [LARGE SCALE GENOMIC DNA]</scope>
    <source>
        <strain evidence="13 14">CBS 122670</strain>
    </source>
</reference>
<sequence length="604" mass="66582">MQSRCHALLRGSRLPRASLSPPLGHGCASYKQPRRCYATPRPNAPKKIAVLGGGITGLSTAYYLSRSLPKATITLYEASNRLGGWLQSKREPVPGGGGYVTFEQGPRTLRKSIWGMFTLELALELGLGNDLRKANKNSPAAQNRYIFDQDHILRLPTSIKSAIWASLSGEKVIFNALKEGLFEWKRQKRGHTISDESIGDFLARRGLKKTGEDLVSAFLHGVYAGNIEELSARSTPPFDRLWNQEWLDGSITRGLLSAPKDRLAIPRSLGELVRKHLPTFNGDWAVHMWYRDCSVFALKDGLGSLANALEKRLIQKNVNIIREEVTKLEKETFANKMTGITVHTQKKTSNMLKTHDLVISALPAKTTSKIALAGMASGSRSGDAEYLQSRQAIQDALPVPTVTVMVVNLFYRQPGLVPHQGFGYLIPNSVVLDQNPERALGVIFDSDIFPSDSVQGTQLTVMLGGHWWSGWPASGLPSEEQGIEAAKSLLARHLKIEVEPALTNVTLQKDCIPQYKVGHHGRMTSAHEALQKIYEGRVRVVGNSYTGVGVHDCVVAARLMAMKIEEDVAEGQMRSDRTGLELDSLGDGSWIVSVAPWWLQALLR</sequence>
<keyword evidence="5 11" id="KW-0285">Flavoprotein</keyword>
<gene>
    <name evidence="13" type="ORF">IWX46DRAFT_647326</name>
</gene>
<dbReference type="Gene3D" id="3.50.50.60">
    <property type="entry name" value="FAD/NAD(P)-binding domain"/>
    <property type="match status" value="1"/>
</dbReference>
<comment type="pathway">
    <text evidence="2 11">Porphyrin-containing compound metabolism; protoporphyrin-IX biosynthesis; protoporphyrin-IX from protoporphyrinogen-IX: step 1/1.</text>
</comment>
<keyword evidence="14" id="KW-1185">Reference proteome</keyword>
<evidence type="ECO:0000313" key="13">
    <source>
        <dbReference type="EMBL" id="KAK7552601.1"/>
    </source>
</evidence>
<comment type="caution">
    <text evidence="13">The sequence shown here is derived from an EMBL/GenBank/DDBJ whole genome shotgun (WGS) entry which is preliminary data.</text>
</comment>
<dbReference type="PANTHER" id="PTHR42923:SF3">
    <property type="entry name" value="PROTOPORPHYRINOGEN OXIDASE"/>
    <property type="match status" value="1"/>
</dbReference>
<evidence type="ECO:0000256" key="7">
    <source>
        <dbReference type="ARBA" id="ARBA00023002"/>
    </source>
</evidence>
<comment type="subcellular location">
    <subcellularLocation>
        <location evidence="11">Mitochondrion inner membrane</location>
    </subcellularLocation>
</comment>
<proteinExistence type="inferred from homology"/>
<evidence type="ECO:0000256" key="10">
    <source>
        <dbReference type="ARBA" id="ARBA00047554"/>
    </source>
</evidence>
<dbReference type="InterPro" id="IPR002937">
    <property type="entry name" value="Amino_oxidase"/>
</dbReference>
<evidence type="ECO:0000256" key="2">
    <source>
        <dbReference type="ARBA" id="ARBA00005073"/>
    </source>
</evidence>
<comment type="catalytic activity">
    <reaction evidence="10 11">
        <text>protoporphyrinogen IX + 3 O2 = protoporphyrin IX + 3 H2O2</text>
        <dbReference type="Rhea" id="RHEA:25576"/>
        <dbReference type="ChEBI" id="CHEBI:15379"/>
        <dbReference type="ChEBI" id="CHEBI:16240"/>
        <dbReference type="ChEBI" id="CHEBI:57306"/>
        <dbReference type="ChEBI" id="CHEBI:57307"/>
        <dbReference type="EC" id="1.3.3.4"/>
    </reaction>
</comment>
<name>A0ABR1MLF1_9PEZI</name>
<evidence type="ECO:0000256" key="11">
    <source>
        <dbReference type="RuleBase" id="RU367069"/>
    </source>
</evidence>
<evidence type="ECO:0000256" key="3">
    <source>
        <dbReference type="ARBA" id="ARBA00010551"/>
    </source>
</evidence>
<dbReference type="InterPro" id="IPR036188">
    <property type="entry name" value="FAD/NAD-bd_sf"/>
</dbReference>